<accession>A0A409VMH5</accession>
<dbReference type="PROSITE" id="PS50006">
    <property type="entry name" value="FHA_DOMAIN"/>
    <property type="match status" value="1"/>
</dbReference>
<feature type="region of interest" description="Disordered" evidence="1">
    <location>
        <begin position="203"/>
        <end position="303"/>
    </location>
</feature>
<dbReference type="AlphaFoldDB" id="A0A409VMH5"/>
<proteinExistence type="predicted"/>
<dbReference type="InterPro" id="IPR053027">
    <property type="entry name" value="AGGF1"/>
</dbReference>
<dbReference type="EMBL" id="NHYD01003973">
    <property type="protein sequence ID" value="PPQ67472.1"/>
    <property type="molecule type" value="Genomic_DNA"/>
</dbReference>
<feature type="region of interest" description="Disordered" evidence="1">
    <location>
        <begin position="343"/>
        <end position="386"/>
    </location>
</feature>
<keyword evidence="5" id="KW-1185">Reference proteome</keyword>
<evidence type="ECO:0000256" key="1">
    <source>
        <dbReference type="SAM" id="MobiDB-lite"/>
    </source>
</evidence>
<dbReference type="STRING" id="93625.A0A409VMH5"/>
<dbReference type="Pfam" id="PF01585">
    <property type="entry name" value="G-patch"/>
    <property type="match status" value="1"/>
</dbReference>
<reference evidence="4 5" key="1">
    <citation type="journal article" date="2018" name="Evol. Lett.">
        <title>Horizontal gene cluster transfer increased hallucinogenic mushroom diversity.</title>
        <authorList>
            <person name="Reynolds H.T."/>
            <person name="Vijayakumar V."/>
            <person name="Gluck-Thaler E."/>
            <person name="Korotkin H.B."/>
            <person name="Matheny P.B."/>
            <person name="Slot J.C."/>
        </authorList>
    </citation>
    <scope>NUCLEOTIDE SEQUENCE [LARGE SCALE GENOMIC DNA]</scope>
    <source>
        <strain evidence="4 5">2631</strain>
    </source>
</reference>
<dbReference type="InParanoid" id="A0A409VMH5"/>
<feature type="compositionally biased region" description="Polar residues" evidence="1">
    <location>
        <begin position="11"/>
        <end position="22"/>
    </location>
</feature>
<feature type="region of interest" description="Disordered" evidence="1">
    <location>
        <begin position="1"/>
        <end position="39"/>
    </location>
</feature>
<comment type="caution">
    <text evidence="4">The sequence shown here is derived from an EMBL/GenBank/DDBJ whole genome shotgun (WGS) entry which is preliminary data.</text>
</comment>
<feature type="domain" description="FHA" evidence="2">
    <location>
        <begin position="79"/>
        <end position="136"/>
    </location>
</feature>
<organism evidence="4 5">
    <name type="scientific">Psilocybe cyanescens</name>
    <dbReference type="NCBI Taxonomy" id="93625"/>
    <lineage>
        <taxon>Eukaryota</taxon>
        <taxon>Fungi</taxon>
        <taxon>Dikarya</taxon>
        <taxon>Basidiomycota</taxon>
        <taxon>Agaricomycotina</taxon>
        <taxon>Agaricomycetes</taxon>
        <taxon>Agaricomycetidae</taxon>
        <taxon>Agaricales</taxon>
        <taxon>Agaricineae</taxon>
        <taxon>Strophariaceae</taxon>
        <taxon>Psilocybe</taxon>
    </lineage>
</organism>
<evidence type="ECO:0000259" key="2">
    <source>
        <dbReference type="PROSITE" id="PS50006"/>
    </source>
</evidence>
<name>A0A409VMH5_PSICY</name>
<feature type="compositionally biased region" description="Low complexity" evidence="1">
    <location>
        <begin position="216"/>
        <end position="227"/>
    </location>
</feature>
<evidence type="ECO:0000313" key="4">
    <source>
        <dbReference type="EMBL" id="PPQ67472.1"/>
    </source>
</evidence>
<dbReference type="InterPro" id="IPR000467">
    <property type="entry name" value="G_patch_dom"/>
</dbReference>
<dbReference type="PANTHER" id="PTHR23106">
    <property type="entry name" value="ANGIOGENIC FACTOR WITH G PATCH AND FHA DOMAINS 1"/>
    <property type="match status" value="1"/>
</dbReference>
<dbReference type="PANTHER" id="PTHR23106:SF24">
    <property type="entry name" value="ANGIOGENIC FACTOR WITH G PATCH AND FHA DOMAINS 1"/>
    <property type="match status" value="1"/>
</dbReference>
<sequence length="403" mass="44391">MEELEEGQIAQEHTNNSANGYDSSFEWPWDSEEPSHEYDGSNITTSLGPGQPIFRLVVLRSSIFAKKKRVAVVDSYPEVQLGRDLQAEGSTTPRIRLKEMQVSKIHATAFWDGARKEWNVVDMGSMHGTFLRPGPVSPDSADIGTRLSQSRMASMPRRLRHSDQLTLGSTTFEVHIHDNRRPCRDCALAGDDEISLFPLPKNTSIKRTRDDAGIDSESSASSPGSTSMEKDPRKALTMLKRSLLTRHNDSQHASTSTVPIAKSKEYVDRAARRRLLNPASRPDSPGVASTPVGPTRKPQSPSIPFEEQITKPVVSQPPAPLPSSNIGHRLLMQQGWAPGSSLGAPVDPTDGRIGLVDPLELKSSQNRTGLGMKPSTPSDPDPSTFELNWKEREKFKRFGELGK</sequence>
<evidence type="ECO:0008006" key="6">
    <source>
        <dbReference type="Google" id="ProtNLM"/>
    </source>
</evidence>
<evidence type="ECO:0000259" key="3">
    <source>
        <dbReference type="PROSITE" id="PS50174"/>
    </source>
</evidence>
<gene>
    <name evidence="4" type="ORF">CVT25_006013</name>
</gene>
<dbReference type="Gene3D" id="2.60.200.20">
    <property type="match status" value="1"/>
</dbReference>
<dbReference type="InterPro" id="IPR000253">
    <property type="entry name" value="FHA_dom"/>
</dbReference>
<feature type="compositionally biased region" description="Low complexity" evidence="1">
    <location>
        <begin position="374"/>
        <end position="384"/>
    </location>
</feature>
<dbReference type="OrthoDB" id="21470at2759"/>
<dbReference type="InterPro" id="IPR008984">
    <property type="entry name" value="SMAD_FHA_dom_sf"/>
</dbReference>
<protein>
    <recommendedName>
        <fullName evidence="6">G-patch domain-containing protein</fullName>
    </recommendedName>
</protein>
<dbReference type="SMART" id="SM00443">
    <property type="entry name" value="G_patch"/>
    <property type="match status" value="1"/>
</dbReference>
<dbReference type="Proteomes" id="UP000283269">
    <property type="component" value="Unassembled WGS sequence"/>
</dbReference>
<evidence type="ECO:0000313" key="5">
    <source>
        <dbReference type="Proteomes" id="UP000283269"/>
    </source>
</evidence>
<dbReference type="GO" id="GO:0003676">
    <property type="term" value="F:nucleic acid binding"/>
    <property type="evidence" value="ECO:0007669"/>
    <property type="project" value="InterPro"/>
</dbReference>
<dbReference type="SUPFAM" id="SSF49879">
    <property type="entry name" value="SMAD/FHA domain"/>
    <property type="match status" value="1"/>
</dbReference>
<feature type="domain" description="G-patch" evidence="3">
    <location>
        <begin position="323"/>
        <end position="375"/>
    </location>
</feature>
<dbReference type="Pfam" id="PF00498">
    <property type="entry name" value="FHA"/>
    <property type="match status" value="1"/>
</dbReference>
<dbReference type="PROSITE" id="PS50174">
    <property type="entry name" value="G_PATCH"/>
    <property type="match status" value="1"/>
</dbReference>